<evidence type="ECO:0000313" key="1">
    <source>
        <dbReference type="EMBL" id="CEF84441.1"/>
    </source>
</evidence>
<name>A0A098DRH7_GIBZE</name>
<dbReference type="Proteomes" id="UP000070720">
    <property type="component" value="Chromosome 4"/>
</dbReference>
<reference evidence="2 3" key="2">
    <citation type="journal article" date="2010" name="Nature">
        <title>Comparative genomics reveals mobile pathogenicity chromosomes in Fusarium.</title>
        <authorList>
            <person name="Ma L.J."/>
            <person name="van der Does H.C."/>
            <person name="Borkovich K.A."/>
            <person name="Coleman J.J."/>
            <person name="Daboussi M.J."/>
            <person name="Di Pietro A."/>
            <person name="Dufresne M."/>
            <person name="Freitag M."/>
            <person name="Grabherr M."/>
            <person name="Henrissat B."/>
            <person name="Houterman P.M."/>
            <person name="Kang S."/>
            <person name="Shim W.B."/>
            <person name="Woloshuk C."/>
            <person name="Xie X."/>
            <person name="Xu J.R."/>
            <person name="Antoniw J."/>
            <person name="Baker S.E."/>
            <person name="Bluhm B.H."/>
            <person name="Breakspear A."/>
            <person name="Brown D.W."/>
            <person name="Butchko R.A."/>
            <person name="Chapman S."/>
            <person name="Coulson R."/>
            <person name="Coutinho P.M."/>
            <person name="Danchin E.G."/>
            <person name="Diener A."/>
            <person name="Gale L.R."/>
            <person name="Gardiner D.M."/>
            <person name="Goff S."/>
            <person name="Hammond-Kosack K.E."/>
            <person name="Hilburn K."/>
            <person name="Hua-Van A."/>
            <person name="Jonkers W."/>
            <person name="Kazan K."/>
            <person name="Kodira C.D."/>
            <person name="Koehrsen M."/>
            <person name="Kumar L."/>
            <person name="Lee Y.H."/>
            <person name="Li L."/>
            <person name="Manners J.M."/>
            <person name="Miranda-Saavedra D."/>
            <person name="Mukherjee M."/>
            <person name="Park G."/>
            <person name="Park J."/>
            <person name="Park S.Y."/>
            <person name="Proctor R.H."/>
            <person name="Regev A."/>
            <person name="Ruiz-Roldan M.C."/>
            <person name="Sain D."/>
            <person name="Sakthikumar S."/>
            <person name="Sykes S."/>
            <person name="Schwartz D.C."/>
            <person name="Turgeon B.G."/>
            <person name="Wapinski I."/>
            <person name="Yoder O."/>
            <person name="Young S."/>
            <person name="Zeng Q."/>
            <person name="Zhou S."/>
            <person name="Galagan J."/>
            <person name="Cuomo C.A."/>
            <person name="Kistler H.C."/>
            <person name="Rep M."/>
        </authorList>
    </citation>
    <scope>GENOME REANNOTATION</scope>
    <source>
        <strain evidence="3">ATCC MYA-4620 / CBS 123657 / FGSC 9075 / NRRL 31084 / PH-1</strain>
        <strain evidence="2">PH-1 / ATCC MYA-4620 / FGSC 9075 / NRRL 31084</strain>
    </source>
</reference>
<protein>
    <submittedName>
        <fullName evidence="1">Chromosome 4, complete genome</fullName>
    </submittedName>
</protein>
<reference evidence="2" key="4">
    <citation type="submission" date="2017-01" db="UniProtKB">
        <authorList>
            <consortium name="EnsemblFungi"/>
        </authorList>
    </citation>
    <scope>IDENTIFICATION</scope>
    <source>
        <strain evidence="2">PH-1 / ATCC MYA-4620 / FGSC 9075 / NRRL 31084</strain>
    </source>
</reference>
<dbReference type="EMBL" id="HG970335">
    <property type="protein sequence ID" value="CEF84441.1"/>
    <property type="molecule type" value="Genomic_DNA"/>
</dbReference>
<dbReference type="EnsemblFungi" id="CEF84441">
    <property type="protein sequence ID" value="CEF84441"/>
    <property type="gene ID" value="FGRRES_15550"/>
</dbReference>
<dbReference type="AlphaFoldDB" id="A0A098DRH7"/>
<reference evidence="2 3" key="1">
    <citation type="journal article" date="2007" name="Science">
        <title>The Fusarium graminearum genome reveals a link between localized polymorphism and pathogen specialization.</title>
        <authorList>
            <person name="Cuomo C.A."/>
            <person name="Gueldener U."/>
            <person name="Xu J.-R."/>
            <person name="Trail F."/>
            <person name="Turgeon B.G."/>
            <person name="Di Pietro A."/>
            <person name="Walton J.D."/>
            <person name="Ma L.-J."/>
            <person name="Baker S.E."/>
            <person name="Rep M."/>
            <person name="Adam G."/>
            <person name="Antoniw J."/>
            <person name="Baldwin T."/>
            <person name="Calvo S.E."/>
            <person name="Chang Y.-L."/>
            <person name="DeCaprio D."/>
            <person name="Gale L.R."/>
            <person name="Gnerre S."/>
            <person name="Goswami R.S."/>
            <person name="Hammond-Kosack K."/>
            <person name="Harris L.J."/>
            <person name="Hilburn K."/>
            <person name="Kennell J.C."/>
            <person name="Kroken S."/>
            <person name="Magnuson J.K."/>
            <person name="Mannhaupt G."/>
            <person name="Mauceli E.W."/>
            <person name="Mewes H.-W."/>
            <person name="Mitterbauer R."/>
            <person name="Muehlbauer G."/>
            <person name="Muensterkoetter M."/>
            <person name="Nelson D."/>
            <person name="O'Donnell K."/>
            <person name="Ouellet T."/>
            <person name="Qi W."/>
            <person name="Quesneville H."/>
            <person name="Roncero M.I.G."/>
            <person name="Seong K.-Y."/>
            <person name="Tetko I.V."/>
            <person name="Urban M."/>
            <person name="Waalwijk C."/>
            <person name="Ward T.J."/>
            <person name="Yao J."/>
            <person name="Birren B.W."/>
            <person name="Kistler H.C."/>
        </authorList>
    </citation>
    <scope>NUCLEOTIDE SEQUENCE [LARGE SCALE GENOMIC DNA]</scope>
    <source>
        <strain evidence="3">ATCC MYA-4620 / CBS 123657 / FGSC 9075 / NRRL 31084 / PH-1</strain>
        <strain evidence="2">PH-1 / ATCC MYA-4620 / FGSC 9075 / NRRL 31084</strain>
    </source>
</reference>
<accession>A0A098DRH7</accession>
<reference evidence="1 3" key="3">
    <citation type="journal article" date="2015" name="BMC Genomics">
        <title>The completed genome sequence of the pathogenic ascomycete fungus Fusarium graminearum.</title>
        <authorList>
            <person name="King R."/>
            <person name="Urban M."/>
            <person name="Hammond-Kosack M.C."/>
            <person name="Hassani-Pak K."/>
            <person name="Hammond-Kosack K.E."/>
        </authorList>
    </citation>
    <scope>NUCLEOTIDE SEQUENCE [LARGE SCALE GENOMIC DNA]</scope>
    <source>
        <strain evidence="3">ATCC MYA-4620 / CBS 123657 / FGSC 9075 / NRRL 31084 / PH-1</strain>
        <strain evidence="1">PH-1</strain>
    </source>
</reference>
<gene>
    <name evidence="1" type="ORF">FGRAMPH1_01T27133</name>
</gene>
<keyword evidence="3" id="KW-1185">Reference proteome</keyword>
<organism evidence="1 3">
    <name type="scientific">Gibberella zeae (strain ATCC MYA-4620 / CBS 123657 / FGSC 9075 / NRRL 31084 / PH-1)</name>
    <name type="common">Wheat head blight fungus</name>
    <name type="synonym">Fusarium graminearum</name>
    <dbReference type="NCBI Taxonomy" id="229533"/>
    <lineage>
        <taxon>Eukaryota</taxon>
        <taxon>Fungi</taxon>
        <taxon>Dikarya</taxon>
        <taxon>Ascomycota</taxon>
        <taxon>Pezizomycotina</taxon>
        <taxon>Sordariomycetes</taxon>
        <taxon>Hypocreomycetidae</taxon>
        <taxon>Hypocreales</taxon>
        <taxon>Nectriaceae</taxon>
        <taxon>Fusarium</taxon>
    </lineage>
</organism>
<evidence type="ECO:0000313" key="3">
    <source>
        <dbReference type="Proteomes" id="UP000070720"/>
    </source>
</evidence>
<dbReference type="InParanoid" id="A0A098DRH7"/>
<evidence type="ECO:0000313" key="2">
    <source>
        <dbReference type="EnsemblFungi" id="CEF84441"/>
    </source>
</evidence>
<dbReference type="VEuPathDB" id="FungiDB:FGRAMPH1_01G27133"/>
<proteinExistence type="predicted"/>
<accession>A0A0E0SDC8</accession>
<sequence>MEQEIELQEILNLFDISIRRPVEKRNNQGCVVQGWTTLYAQRKSNMTTKWHQNTAKVLYAADLHPSYRSARVSSSLKTLYASRVPTLATQMAILP</sequence>